<evidence type="ECO:0000313" key="11">
    <source>
        <dbReference type="Proteomes" id="UP001212841"/>
    </source>
</evidence>
<dbReference type="InterPro" id="IPR029319">
    <property type="entry name" value="DNA_ligase_OB"/>
</dbReference>
<dbReference type="Gene3D" id="2.40.50.140">
    <property type="entry name" value="Nucleic acid-binding proteins"/>
    <property type="match status" value="1"/>
</dbReference>
<dbReference type="InterPro" id="IPR007527">
    <property type="entry name" value="Znf_SWIM"/>
</dbReference>
<dbReference type="InterPro" id="IPR016059">
    <property type="entry name" value="DNA_ligase_ATP-dep_CS"/>
</dbReference>
<evidence type="ECO:0000256" key="6">
    <source>
        <dbReference type="PROSITE-ProRule" id="PRU00325"/>
    </source>
</evidence>
<feature type="region of interest" description="Disordered" evidence="7">
    <location>
        <begin position="348"/>
        <end position="387"/>
    </location>
</feature>
<evidence type="ECO:0000259" key="8">
    <source>
        <dbReference type="PROSITE" id="PS50160"/>
    </source>
</evidence>
<dbReference type="SUPFAM" id="SSF50249">
    <property type="entry name" value="Nucleic acid-binding proteins"/>
    <property type="match status" value="1"/>
</dbReference>
<evidence type="ECO:0000256" key="3">
    <source>
        <dbReference type="ARBA" id="ARBA00022705"/>
    </source>
</evidence>
<keyword evidence="11" id="KW-1185">Reference proteome</keyword>
<keyword evidence="5" id="KW-0234">DNA repair</keyword>
<dbReference type="CDD" id="cd07896">
    <property type="entry name" value="Adenylation_kDNA_ligase_like"/>
    <property type="match status" value="1"/>
</dbReference>
<comment type="cofactor">
    <cofactor evidence="1">
        <name>a divalent metal cation</name>
        <dbReference type="ChEBI" id="CHEBI:60240"/>
    </cofactor>
</comment>
<evidence type="ECO:0000259" key="9">
    <source>
        <dbReference type="PROSITE" id="PS50966"/>
    </source>
</evidence>
<dbReference type="Pfam" id="PF10283">
    <property type="entry name" value="zf-CCHH"/>
    <property type="match status" value="1"/>
</dbReference>
<keyword evidence="3" id="KW-0235">DNA replication</keyword>
<dbReference type="GO" id="GO:0003910">
    <property type="term" value="F:DNA ligase (ATP) activity"/>
    <property type="evidence" value="ECO:0007669"/>
    <property type="project" value="InterPro"/>
</dbReference>
<keyword evidence="6" id="KW-0479">Metal-binding</keyword>
<dbReference type="GO" id="GO:0005524">
    <property type="term" value="F:ATP binding"/>
    <property type="evidence" value="ECO:0007669"/>
    <property type="project" value="InterPro"/>
</dbReference>
<evidence type="ECO:0000256" key="1">
    <source>
        <dbReference type="ARBA" id="ARBA00001968"/>
    </source>
</evidence>
<dbReference type="EMBL" id="JADGJD010000989">
    <property type="protein sequence ID" value="KAJ3047294.1"/>
    <property type="molecule type" value="Genomic_DNA"/>
</dbReference>
<dbReference type="GO" id="GO:0008270">
    <property type="term" value="F:zinc ion binding"/>
    <property type="evidence" value="ECO:0007669"/>
    <property type="project" value="UniProtKB-KW"/>
</dbReference>
<keyword evidence="6" id="KW-0862">Zinc</keyword>
<keyword evidence="4" id="KW-0227">DNA damage</keyword>
<dbReference type="InterPro" id="IPR019406">
    <property type="entry name" value="APLF_PBZ"/>
</dbReference>
<feature type="domain" description="SWIM-type" evidence="9">
    <location>
        <begin position="299"/>
        <end position="339"/>
    </location>
</feature>
<feature type="domain" description="ATP-dependent DNA ligase family profile" evidence="8">
    <location>
        <begin position="488"/>
        <end position="575"/>
    </location>
</feature>
<feature type="compositionally biased region" description="Acidic residues" evidence="7">
    <location>
        <begin position="252"/>
        <end position="271"/>
    </location>
</feature>
<dbReference type="Pfam" id="PF01068">
    <property type="entry name" value="DNA_ligase_A_M"/>
    <property type="match status" value="1"/>
</dbReference>
<evidence type="ECO:0000256" key="4">
    <source>
        <dbReference type="ARBA" id="ARBA00022763"/>
    </source>
</evidence>
<dbReference type="GO" id="GO:0006310">
    <property type="term" value="P:DNA recombination"/>
    <property type="evidence" value="ECO:0007669"/>
    <property type="project" value="InterPro"/>
</dbReference>
<dbReference type="GO" id="GO:0006281">
    <property type="term" value="P:DNA repair"/>
    <property type="evidence" value="ECO:0007669"/>
    <property type="project" value="UniProtKB-KW"/>
</dbReference>
<comment type="caution">
    <text evidence="10">The sequence shown here is derived from an EMBL/GenBank/DDBJ whole genome shotgun (WGS) entry which is preliminary data.</text>
</comment>
<proteinExistence type="predicted"/>
<evidence type="ECO:0000256" key="2">
    <source>
        <dbReference type="ARBA" id="ARBA00022598"/>
    </source>
</evidence>
<dbReference type="PROSITE" id="PS50966">
    <property type="entry name" value="ZF_SWIM"/>
    <property type="match status" value="1"/>
</dbReference>
<dbReference type="InterPro" id="IPR012340">
    <property type="entry name" value="NA-bd_OB-fold"/>
</dbReference>
<keyword evidence="2" id="KW-0436">Ligase</keyword>
<dbReference type="PANTHER" id="PTHR47810:SF1">
    <property type="entry name" value="DNA LIGASE B"/>
    <property type="match status" value="1"/>
</dbReference>
<gene>
    <name evidence="10" type="ORF">HK097_011659</name>
</gene>
<evidence type="ECO:0008006" key="12">
    <source>
        <dbReference type="Google" id="ProtNLM"/>
    </source>
</evidence>
<name>A0AAD5S8H2_9FUNG</name>
<dbReference type="PROSITE" id="PS50160">
    <property type="entry name" value="DNA_LIGASE_A3"/>
    <property type="match status" value="1"/>
</dbReference>
<keyword evidence="6" id="KW-0863">Zinc-finger</keyword>
<dbReference type="Pfam" id="PF14743">
    <property type="entry name" value="DNA_ligase_OB_2"/>
    <property type="match status" value="1"/>
</dbReference>
<dbReference type="InterPro" id="IPR012310">
    <property type="entry name" value="DNA_ligase_ATP-dep_cent"/>
</dbReference>
<dbReference type="NCBIfam" id="NF006592">
    <property type="entry name" value="PRK09125.1"/>
    <property type="match status" value="1"/>
</dbReference>
<dbReference type="Proteomes" id="UP001212841">
    <property type="component" value="Unassembled WGS sequence"/>
</dbReference>
<evidence type="ECO:0000313" key="10">
    <source>
        <dbReference type="EMBL" id="KAJ3047294.1"/>
    </source>
</evidence>
<protein>
    <recommendedName>
        <fullName evidence="12">SWIM-type domain-containing protein</fullName>
    </recommendedName>
</protein>
<organism evidence="10 11">
    <name type="scientific">Rhizophlyctis rosea</name>
    <dbReference type="NCBI Taxonomy" id="64517"/>
    <lineage>
        <taxon>Eukaryota</taxon>
        <taxon>Fungi</taxon>
        <taxon>Fungi incertae sedis</taxon>
        <taxon>Chytridiomycota</taxon>
        <taxon>Chytridiomycota incertae sedis</taxon>
        <taxon>Chytridiomycetes</taxon>
        <taxon>Rhizophlyctidales</taxon>
        <taxon>Rhizophlyctidaceae</taxon>
        <taxon>Rhizophlyctis</taxon>
    </lineage>
</organism>
<evidence type="ECO:0000256" key="5">
    <source>
        <dbReference type="ARBA" id="ARBA00023204"/>
    </source>
</evidence>
<dbReference type="PANTHER" id="PTHR47810">
    <property type="entry name" value="DNA LIGASE"/>
    <property type="match status" value="1"/>
</dbReference>
<feature type="region of interest" description="Disordered" evidence="7">
    <location>
        <begin position="250"/>
        <end position="274"/>
    </location>
</feature>
<sequence>MTTKQKCTYWDKCYRTNPQHLTQYLHPKDVAPSPSPSPEPDASDDETFSPPKPVKTEKKAVPKRRASSDNDDDLDTPVTKKAAVKGKAPKTEESDDDEPLPKPQKKVALKRRAEALDDDEEAPLPKKAPANSKRKPEESDDDDDEELPPKPIKTTKSKLVTNDTKPTTTATTTKKRPSPTDSDSRTPVWPPKRTKRKPSNGDLPTPALPSTSKAAIKKPTPDVDNEEEEDDAVVSVGGFKTVLAKKVVESVVEPDDEEEDDDREPGDDELGCIDGVKPKHYMEDGEVIEMESSSSTTKYKVKRTFDHYFCTCPAWRNQGGAPVNARTCKHLKEHLGGAYEMARLKWKNPYGQQPSSSSPSKPKSKKRKADDDDDGDDDLDTAMTKKFKNTGPPSLLLANKYEQRVDPTGWWVSEKLDGVRAMWDPQRKMFISRLGNPFTAPSWFTEDLPKDMSLDGELFAGRKQFASTISVVKTINSPHWHKIKFHIFDSPSLSALPFETRISRLKTFYKSLPSSSHPSGDHPTIVIVDHTKCKGSDHVKELLEEVEEKGGEGLMLRKPGSLYEGKRSGTLLKVKSFFDAEAEVVGYEPGKGKHKGATGALKCKMESGKLFSVGTGMSDAERRKPPQIGSIVTYRFQELTNDGVPRFPSFVGVRIDADKAKDYVFKK</sequence>
<feature type="region of interest" description="Disordered" evidence="7">
    <location>
        <begin position="18"/>
        <end position="233"/>
    </location>
</feature>
<reference evidence="10" key="1">
    <citation type="submission" date="2020-05" db="EMBL/GenBank/DDBJ databases">
        <title>Phylogenomic resolution of chytrid fungi.</title>
        <authorList>
            <person name="Stajich J.E."/>
            <person name="Amses K."/>
            <person name="Simmons R."/>
            <person name="Seto K."/>
            <person name="Myers J."/>
            <person name="Bonds A."/>
            <person name="Quandt C.A."/>
            <person name="Barry K."/>
            <person name="Liu P."/>
            <person name="Grigoriev I."/>
            <person name="Longcore J.E."/>
            <person name="James T.Y."/>
        </authorList>
    </citation>
    <scope>NUCLEOTIDE SEQUENCE</scope>
    <source>
        <strain evidence="10">JEL0318</strain>
    </source>
</reference>
<feature type="compositionally biased region" description="Acidic residues" evidence="7">
    <location>
        <begin position="223"/>
        <end position="232"/>
    </location>
</feature>
<dbReference type="AlphaFoldDB" id="A0AAD5S8H2"/>
<dbReference type="InterPro" id="IPR050326">
    <property type="entry name" value="NAD_dep_DNA_ligaseB"/>
</dbReference>
<dbReference type="SUPFAM" id="SSF56091">
    <property type="entry name" value="DNA ligase/mRNA capping enzyme, catalytic domain"/>
    <property type="match status" value="1"/>
</dbReference>
<dbReference type="PROSITE" id="PS00333">
    <property type="entry name" value="DNA_LIGASE_A2"/>
    <property type="match status" value="1"/>
</dbReference>
<feature type="compositionally biased region" description="Low complexity" evidence="7">
    <location>
        <begin position="161"/>
        <end position="172"/>
    </location>
</feature>
<dbReference type="GO" id="GO:0006260">
    <property type="term" value="P:DNA replication"/>
    <property type="evidence" value="ECO:0007669"/>
    <property type="project" value="UniProtKB-KW"/>
</dbReference>
<dbReference type="CDD" id="cd08041">
    <property type="entry name" value="OBF_kDNA_ligase_like"/>
    <property type="match status" value="1"/>
</dbReference>
<dbReference type="Gene3D" id="3.30.470.30">
    <property type="entry name" value="DNA ligase/mRNA capping enzyme"/>
    <property type="match status" value="1"/>
</dbReference>
<feature type="compositionally biased region" description="Acidic residues" evidence="7">
    <location>
        <begin position="371"/>
        <end position="380"/>
    </location>
</feature>
<accession>A0AAD5S8H2</accession>
<dbReference type="Gene3D" id="3.30.1490.70">
    <property type="match status" value="1"/>
</dbReference>
<evidence type="ECO:0000256" key="7">
    <source>
        <dbReference type="SAM" id="MobiDB-lite"/>
    </source>
</evidence>